<organism evidence="3 4">
    <name type="scientific">Mesorhizobium escarrei</name>
    <dbReference type="NCBI Taxonomy" id="666018"/>
    <lineage>
        <taxon>Bacteria</taxon>
        <taxon>Pseudomonadati</taxon>
        <taxon>Pseudomonadota</taxon>
        <taxon>Alphaproteobacteria</taxon>
        <taxon>Hyphomicrobiales</taxon>
        <taxon>Phyllobacteriaceae</taxon>
        <taxon>Mesorhizobium</taxon>
    </lineage>
</organism>
<evidence type="ECO:0000313" key="3">
    <source>
        <dbReference type="EMBL" id="CAH2407937.1"/>
    </source>
</evidence>
<dbReference type="PANTHER" id="PTHR38599:SF1">
    <property type="entry name" value="CUPIN DOMAIN PROTEIN (AFU_ORTHOLOGUE AFUA_3G13620)"/>
    <property type="match status" value="1"/>
</dbReference>
<evidence type="ECO:0000259" key="2">
    <source>
        <dbReference type="Pfam" id="PF07883"/>
    </source>
</evidence>
<feature type="signal peptide" evidence="1">
    <location>
        <begin position="1"/>
        <end position="23"/>
    </location>
</feature>
<evidence type="ECO:0000313" key="4">
    <source>
        <dbReference type="Proteomes" id="UP001153050"/>
    </source>
</evidence>
<dbReference type="Gene3D" id="2.60.120.10">
    <property type="entry name" value="Jelly Rolls"/>
    <property type="match status" value="1"/>
</dbReference>
<comment type="caution">
    <text evidence="3">The sequence shown here is derived from an EMBL/GenBank/DDBJ whole genome shotgun (WGS) entry which is preliminary data.</text>
</comment>
<dbReference type="RefSeq" id="WP_254021432.1">
    <property type="nucleotide sequence ID" value="NZ_CAKXZT010000160.1"/>
</dbReference>
<dbReference type="InterPro" id="IPR013096">
    <property type="entry name" value="Cupin_2"/>
</dbReference>
<keyword evidence="4" id="KW-1185">Reference proteome</keyword>
<dbReference type="EMBL" id="CAKXZT010000160">
    <property type="protein sequence ID" value="CAH2407937.1"/>
    <property type="molecule type" value="Genomic_DNA"/>
</dbReference>
<feature type="domain" description="Cupin type-2" evidence="2">
    <location>
        <begin position="53"/>
        <end position="115"/>
    </location>
</feature>
<feature type="chain" id="PRO_5047047898" evidence="1">
    <location>
        <begin position="24"/>
        <end position="139"/>
    </location>
</feature>
<gene>
    <name evidence="3" type="ORF">MES5069_620164</name>
</gene>
<dbReference type="Proteomes" id="UP001153050">
    <property type="component" value="Unassembled WGS sequence"/>
</dbReference>
<dbReference type="PANTHER" id="PTHR38599">
    <property type="entry name" value="CUPIN DOMAIN PROTEIN (AFU_ORTHOLOGUE AFUA_3G13620)"/>
    <property type="match status" value="1"/>
</dbReference>
<accession>A0ABM9EF05</accession>
<dbReference type="InterPro" id="IPR011051">
    <property type="entry name" value="RmlC_Cupin_sf"/>
</dbReference>
<keyword evidence="1" id="KW-0732">Signal</keyword>
<dbReference type="InterPro" id="IPR014710">
    <property type="entry name" value="RmlC-like_jellyroll"/>
</dbReference>
<proteinExistence type="predicted"/>
<dbReference type="Pfam" id="PF07883">
    <property type="entry name" value="Cupin_2"/>
    <property type="match status" value="1"/>
</dbReference>
<protein>
    <submittedName>
        <fullName evidence="3">Cupin domain-containing protein</fullName>
    </submittedName>
</protein>
<reference evidence="3 4" key="1">
    <citation type="submission" date="2022-03" db="EMBL/GenBank/DDBJ databases">
        <authorList>
            <person name="Brunel B."/>
        </authorList>
    </citation>
    <scope>NUCLEOTIDE SEQUENCE [LARGE SCALE GENOMIC DNA]</scope>
    <source>
        <strain evidence="3">STM5069sample</strain>
    </source>
</reference>
<dbReference type="CDD" id="cd02235">
    <property type="entry name" value="cupin_BLL4011-like"/>
    <property type="match status" value="1"/>
</dbReference>
<dbReference type="SUPFAM" id="SSF51182">
    <property type="entry name" value="RmlC-like cupins"/>
    <property type="match status" value="1"/>
</dbReference>
<sequence length="139" mass="15107">MNKILTITIALLAAASISGTAVAQAQPASQSSMRKNLENHDLHNTDREVFQSEVSLEPGASFPRHSHPGEEFIYVLKGTWVYQFDGQPPITVKAGETLFIPYGAVHSAKNIGDETGIELATHVIEKGKPLLSLAKEEQK</sequence>
<evidence type="ECO:0000256" key="1">
    <source>
        <dbReference type="SAM" id="SignalP"/>
    </source>
</evidence>
<name>A0ABM9EF05_9HYPH</name>